<name>A0A9J5Z7W6_SOLCO</name>
<proteinExistence type="predicted"/>
<comment type="caution">
    <text evidence="1">The sequence shown here is derived from an EMBL/GenBank/DDBJ whole genome shotgun (WGS) entry which is preliminary data.</text>
</comment>
<reference evidence="1 2" key="1">
    <citation type="submission" date="2020-09" db="EMBL/GenBank/DDBJ databases">
        <title>De no assembly of potato wild relative species, Solanum commersonii.</title>
        <authorList>
            <person name="Cho K."/>
        </authorList>
    </citation>
    <scope>NUCLEOTIDE SEQUENCE [LARGE SCALE GENOMIC DNA]</scope>
    <source>
        <strain evidence="1">LZ3.2</strain>
        <tissue evidence="1">Leaf</tissue>
    </source>
</reference>
<accession>A0A9J5Z7W6</accession>
<keyword evidence="2" id="KW-1185">Reference proteome</keyword>
<dbReference type="EMBL" id="JACXVP010000004">
    <property type="protein sequence ID" value="KAG5609115.1"/>
    <property type="molecule type" value="Genomic_DNA"/>
</dbReference>
<evidence type="ECO:0000313" key="1">
    <source>
        <dbReference type="EMBL" id="KAG5609115.1"/>
    </source>
</evidence>
<sequence length="72" mass="7708">MMALLWREGSIHAIDGKYPDNTSDSNKEKIKGDSLSVIQLSLAPNILCEAGRALPGPVSDNKDVVTTTSSHI</sequence>
<organism evidence="1 2">
    <name type="scientific">Solanum commersonii</name>
    <name type="common">Commerson's wild potato</name>
    <name type="synonym">Commerson's nightshade</name>
    <dbReference type="NCBI Taxonomy" id="4109"/>
    <lineage>
        <taxon>Eukaryota</taxon>
        <taxon>Viridiplantae</taxon>
        <taxon>Streptophyta</taxon>
        <taxon>Embryophyta</taxon>
        <taxon>Tracheophyta</taxon>
        <taxon>Spermatophyta</taxon>
        <taxon>Magnoliopsida</taxon>
        <taxon>eudicotyledons</taxon>
        <taxon>Gunneridae</taxon>
        <taxon>Pentapetalae</taxon>
        <taxon>asterids</taxon>
        <taxon>lamiids</taxon>
        <taxon>Solanales</taxon>
        <taxon>Solanaceae</taxon>
        <taxon>Solanoideae</taxon>
        <taxon>Solaneae</taxon>
        <taxon>Solanum</taxon>
    </lineage>
</organism>
<gene>
    <name evidence="1" type="ORF">H5410_020396</name>
</gene>
<dbReference type="Proteomes" id="UP000824120">
    <property type="component" value="Chromosome 4"/>
</dbReference>
<dbReference type="OrthoDB" id="10349947at2759"/>
<dbReference type="AlphaFoldDB" id="A0A9J5Z7W6"/>
<evidence type="ECO:0000313" key="2">
    <source>
        <dbReference type="Proteomes" id="UP000824120"/>
    </source>
</evidence>
<protein>
    <submittedName>
        <fullName evidence="1">Uncharacterized protein</fullName>
    </submittedName>
</protein>